<gene>
    <name evidence="7" type="ORF">SAMN04488123_101276</name>
</gene>
<dbReference type="InterPro" id="IPR029149">
    <property type="entry name" value="Creatin/AminoP/Spt16_N"/>
</dbReference>
<dbReference type="InterPro" id="IPR050659">
    <property type="entry name" value="Peptidase_M24B"/>
</dbReference>
<dbReference type="InterPro" id="IPR001714">
    <property type="entry name" value="Pept_M24_MAP"/>
</dbReference>
<protein>
    <submittedName>
        <fullName evidence="7">Xaa-Pro aminopeptidase</fullName>
    </submittedName>
</protein>
<dbReference type="SUPFAM" id="SSF53092">
    <property type="entry name" value="Creatinase/prolidase N-terminal domain"/>
    <property type="match status" value="1"/>
</dbReference>
<dbReference type="Gene3D" id="3.90.230.10">
    <property type="entry name" value="Creatinase/methionine aminopeptidase superfamily"/>
    <property type="match status" value="1"/>
</dbReference>
<name>A0A1G8JLF7_9BACI</name>
<reference evidence="7 8" key="1">
    <citation type="submission" date="2016-10" db="EMBL/GenBank/DDBJ databases">
        <authorList>
            <person name="de Groot N.N."/>
        </authorList>
    </citation>
    <scope>NUCLEOTIDE SEQUENCE [LARGE SCALE GENOMIC DNA]</scope>
    <source>
        <strain evidence="7 8">DSM 21771</strain>
    </source>
</reference>
<dbReference type="OrthoDB" id="9806388at2"/>
<keyword evidence="8" id="KW-1185">Reference proteome</keyword>
<dbReference type="CDD" id="cd01092">
    <property type="entry name" value="APP-like"/>
    <property type="match status" value="1"/>
</dbReference>
<feature type="domain" description="Peptidase M24" evidence="5">
    <location>
        <begin position="136"/>
        <end position="338"/>
    </location>
</feature>
<dbReference type="GO" id="GO:0004177">
    <property type="term" value="F:aminopeptidase activity"/>
    <property type="evidence" value="ECO:0007669"/>
    <property type="project" value="UniProtKB-KW"/>
</dbReference>
<dbReference type="InterPro" id="IPR036005">
    <property type="entry name" value="Creatinase/aminopeptidase-like"/>
</dbReference>
<evidence type="ECO:0000256" key="3">
    <source>
        <dbReference type="ARBA" id="ARBA00022723"/>
    </source>
</evidence>
<comment type="cofactor">
    <cofactor evidence="1">
        <name>Mn(2+)</name>
        <dbReference type="ChEBI" id="CHEBI:29035"/>
    </cofactor>
</comment>
<evidence type="ECO:0000313" key="8">
    <source>
        <dbReference type="Proteomes" id="UP000198853"/>
    </source>
</evidence>
<evidence type="ECO:0000259" key="5">
    <source>
        <dbReference type="Pfam" id="PF00557"/>
    </source>
</evidence>
<dbReference type="InterPro" id="IPR000994">
    <property type="entry name" value="Pept_M24"/>
</dbReference>
<evidence type="ECO:0000256" key="1">
    <source>
        <dbReference type="ARBA" id="ARBA00001936"/>
    </source>
</evidence>
<dbReference type="PROSITE" id="PS00491">
    <property type="entry name" value="PROLINE_PEPTIDASE"/>
    <property type="match status" value="1"/>
</dbReference>
<proteinExistence type="inferred from homology"/>
<accession>A0A1G8JLF7</accession>
<keyword evidence="3" id="KW-0479">Metal-binding</keyword>
<keyword evidence="4" id="KW-0378">Hydrolase</keyword>
<dbReference type="SUPFAM" id="SSF55920">
    <property type="entry name" value="Creatinase/aminopeptidase"/>
    <property type="match status" value="1"/>
</dbReference>
<dbReference type="FunFam" id="3.90.230.10:FF:000014">
    <property type="entry name" value="Aminopeptidase P family protein"/>
    <property type="match status" value="1"/>
</dbReference>
<dbReference type="Gene3D" id="3.40.350.10">
    <property type="entry name" value="Creatinase/prolidase N-terminal domain"/>
    <property type="match status" value="1"/>
</dbReference>
<dbReference type="AlphaFoldDB" id="A0A1G8JLF7"/>
<evidence type="ECO:0000259" key="6">
    <source>
        <dbReference type="Pfam" id="PF01321"/>
    </source>
</evidence>
<organism evidence="7 8">
    <name type="scientific">Natribacillus halophilus</name>
    <dbReference type="NCBI Taxonomy" id="549003"/>
    <lineage>
        <taxon>Bacteria</taxon>
        <taxon>Bacillati</taxon>
        <taxon>Bacillota</taxon>
        <taxon>Bacilli</taxon>
        <taxon>Bacillales</taxon>
        <taxon>Bacillaceae</taxon>
        <taxon>Natribacillus</taxon>
    </lineage>
</organism>
<sequence length="356" mass="39506">MNRLEVVRTQFEQAGIDALLVDSPTNRRYLSRFTGTAGAVLLTANDAFLITDFRYVEQAKSQSADFDIVQHENGAMSEEIQKLLEKESVQYLGFEKAYTSYEKYELYNQAFSAELVPVAGIVENPRMFKSQDELKTMKKAAGIADAAFEHIVTYIRAGIRERDIANELEFFMREQGAESSSFDIIVASGERGARPHGVASDKQVEKGDLITMDFGAYYDGYCSDITRTVAVGEVSDELRDVYDTVLQAQLKSVEKIKAGMTGIEADAIARELIYAEGYEGYFGHGLGHGLGMDVHEEPRLSMKGNLQLEPDMVVTVEPGIYLPGKGGVRIEDDIVITEEGNERLTTSDKTLKIIEA</sequence>
<dbReference type="Pfam" id="PF00557">
    <property type="entry name" value="Peptidase_M24"/>
    <property type="match status" value="1"/>
</dbReference>
<keyword evidence="7" id="KW-0031">Aminopeptidase</keyword>
<evidence type="ECO:0000256" key="2">
    <source>
        <dbReference type="ARBA" id="ARBA00008766"/>
    </source>
</evidence>
<evidence type="ECO:0000313" key="7">
    <source>
        <dbReference type="EMBL" id="SDI31873.1"/>
    </source>
</evidence>
<dbReference type="EMBL" id="FNEN01000001">
    <property type="protein sequence ID" value="SDI31873.1"/>
    <property type="molecule type" value="Genomic_DNA"/>
</dbReference>
<dbReference type="Proteomes" id="UP000198853">
    <property type="component" value="Unassembled WGS sequence"/>
</dbReference>
<dbReference type="PANTHER" id="PTHR46112:SF3">
    <property type="entry name" value="AMINOPEPTIDASE YPDF"/>
    <property type="match status" value="1"/>
</dbReference>
<dbReference type="Pfam" id="PF01321">
    <property type="entry name" value="Creatinase_N"/>
    <property type="match status" value="1"/>
</dbReference>
<feature type="domain" description="Creatinase N-terminal" evidence="6">
    <location>
        <begin position="3"/>
        <end position="127"/>
    </location>
</feature>
<dbReference type="RefSeq" id="WP_090395748.1">
    <property type="nucleotide sequence ID" value="NZ_FNEN01000001.1"/>
</dbReference>
<evidence type="ECO:0000256" key="4">
    <source>
        <dbReference type="ARBA" id="ARBA00022801"/>
    </source>
</evidence>
<keyword evidence="7" id="KW-0645">Protease</keyword>
<dbReference type="GO" id="GO:0046872">
    <property type="term" value="F:metal ion binding"/>
    <property type="evidence" value="ECO:0007669"/>
    <property type="project" value="UniProtKB-KW"/>
</dbReference>
<dbReference type="PANTHER" id="PTHR46112">
    <property type="entry name" value="AMINOPEPTIDASE"/>
    <property type="match status" value="1"/>
</dbReference>
<comment type="similarity">
    <text evidence="2">Belongs to the peptidase M24B family.</text>
</comment>
<dbReference type="PRINTS" id="PR00599">
    <property type="entry name" value="MAPEPTIDASE"/>
</dbReference>
<dbReference type="InterPro" id="IPR000587">
    <property type="entry name" value="Creatinase_N"/>
</dbReference>
<dbReference type="GO" id="GO:0008235">
    <property type="term" value="F:metalloexopeptidase activity"/>
    <property type="evidence" value="ECO:0007669"/>
    <property type="project" value="UniProtKB-ARBA"/>
</dbReference>
<dbReference type="InterPro" id="IPR001131">
    <property type="entry name" value="Peptidase_M24B_aminopep-P_CS"/>
</dbReference>